<dbReference type="Pfam" id="PF01694">
    <property type="entry name" value="Rhomboid"/>
    <property type="match status" value="2"/>
</dbReference>
<dbReference type="STRING" id="653667.S9XJF0"/>
<reference evidence="9 10" key="1">
    <citation type="journal article" date="2011" name="Science">
        <title>Comparative functional genomics of the fission yeasts.</title>
        <authorList>
            <person name="Rhind N."/>
            <person name="Chen Z."/>
            <person name="Yassour M."/>
            <person name="Thompson D.A."/>
            <person name="Haas B.J."/>
            <person name="Habib N."/>
            <person name="Wapinski I."/>
            <person name="Roy S."/>
            <person name="Lin M.F."/>
            <person name="Heiman D.I."/>
            <person name="Young S.K."/>
            <person name="Furuya K."/>
            <person name="Guo Y."/>
            <person name="Pidoux A."/>
            <person name="Chen H.M."/>
            <person name="Robbertse B."/>
            <person name="Goldberg J.M."/>
            <person name="Aoki K."/>
            <person name="Bayne E.H."/>
            <person name="Berlin A.M."/>
            <person name="Desjardins C.A."/>
            <person name="Dobbs E."/>
            <person name="Dukaj L."/>
            <person name="Fan L."/>
            <person name="FitzGerald M.G."/>
            <person name="French C."/>
            <person name="Gujja S."/>
            <person name="Hansen K."/>
            <person name="Keifenheim D."/>
            <person name="Levin J.Z."/>
            <person name="Mosher R.A."/>
            <person name="Mueller C.A."/>
            <person name="Pfiffner J."/>
            <person name="Priest M."/>
            <person name="Russ C."/>
            <person name="Smialowska A."/>
            <person name="Swoboda P."/>
            <person name="Sykes S.M."/>
            <person name="Vaughn M."/>
            <person name="Vengrova S."/>
            <person name="Yoder R."/>
            <person name="Zeng Q."/>
            <person name="Allshire R."/>
            <person name="Baulcombe D."/>
            <person name="Birren B.W."/>
            <person name="Brown W."/>
            <person name="Ekwall K."/>
            <person name="Kellis M."/>
            <person name="Leatherwood J."/>
            <person name="Levin H."/>
            <person name="Margalit H."/>
            <person name="Martienssen R."/>
            <person name="Nieduszynski C.A."/>
            <person name="Spatafora J.W."/>
            <person name="Friedman N."/>
            <person name="Dalgaard J.Z."/>
            <person name="Baumann P."/>
            <person name="Niki H."/>
            <person name="Regev A."/>
            <person name="Nusbaum C."/>
        </authorList>
    </citation>
    <scope>NUCLEOTIDE SEQUENCE [LARGE SCALE GENOMIC DNA]</scope>
    <source>
        <strain evidence="10">OY26 / ATCC MYA-4695 / CBS 11777 / NBRC 106824 / NRRL Y48691</strain>
    </source>
</reference>
<comment type="similarity">
    <text evidence="2">Belongs to the peptidase S54 family.</text>
</comment>
<evidence type="ECO:0000256" key="2">
    <source>
        <dbReference type="ARBA" id="ARBA00009045"/>
    </source>
</evidence>
<comment type="subcellular location">
    <subcellularLocation>
        <location evidence="1">Membrane</location>
        <topology evidence="1">Multi-pass membrane protein</topology>
    </subcellularLocation>
</comment>
<gene>
    <name evidence="9" type="ORF">SPOG_02956</name>
</gene>
<dbReference type="PANTHER" id="PTHR43731:SF14">
    <property type="entry name" value="PRESENILIN-ASSOCIATED RHOMBOID-LIKE PROTEIN, MITOCHONDRIAL"/>
    <property type="match status" value="1"/>
</dbReference>
<feature type="transmembrane region" description="Helical" evidence="7">
    <location>
        <begin position="124"/>
        <end position="144"/>
    </location>
</feature>
<protein>
    <submittedName>
        <fullName evidence="9">Rhomboid family protease</fullName>
    </submittedName>
</protein>
<name>S9XJF0_SCHCR</name>
<keyword evidence="5 7" id="KW-1133">Transmembrane helix</keyword>
<keyword evidence="6 7" id="KW-0472">Membrane</keyword>
<dbReference type="OrthoDB" id="418595at2759"/>
<evidence type="ECO:0000256" key="1">
    <source>
        <dbReference type="ARBA" id="ARBA00004141"/>
    </source>
</evidence>
<evidence type="ECO:0000256" key="7">
    <source>
        <dbReference type="SAM" id="Phobius"/>
    </source>
</evidence>
<dbReference type="SUPFAM" id="SSF144091">
    <property type="entry name" value="Rhomboid-like"/>
    <property type="match status" value="1"/>
</dbReference>
<proteinExistence type="inferred from homology"/>
<dbReference type="Proteomes" id="UP000015464">
    <property type="component" value="Unassembled WGS sequence"/>
</dbReference>
<feature type="domain" description="Peptidase S54 rhomboid" evidence="8">
    <location>
        <begin position="177"/>
        <end position="233"/>
    </location>
</feature>
<feature type="transmembrane region" description="Helical" evidence="7">
    <location>
        <begin position="219"/>
        <end position="238"/>
    </location>
</feature>
<keyword evidence="3 7" id="KW-0812">Transmembrane</keyword>
<feature type="transmembrane region" description="Helical" evidence="7">
    <location>
        <begin position="305"/>
        <end position="327"/>
    </location>
</feature>
<feature type="domain" description="Peptidase S54 rhomboid" evidence="8">
    <location>
        <begin position="297"/>
        <end position="377"/>
    </location>
</feature>
<evidence type="ECO:0000256" key="5">
    <source>
        <dbReference type="ARBA" id="ARBA00022989"/>
    </source>
</evidence>
<keyword evidence="4" id="KW-0378">Hydrolase</keyword>
<dbReference type="Gene3D" id="1.20.1540.10">
    <property type="entry name" value="Rhomboid-like"/>
    <property type="match status" value="1"/>
</dbReference>
<evidence type="ECO:0000259" key="8">
    <source>
        <dbReference type="Pfam" id="PF01694"/>
    </source>
</evidence>
<dbReference type="HOGENOM" id="CLU_706284_0_0_1"/>
<accession>S9XJF0</accession>
<feature type="transmembrane region" description="Helical" evidence="7">
    <location>
        <begin position="360"/>
        <end position="380"/>
    </location>
</feature>
<dbReference type="GeneID" id="25037277"/>
<dbReference type="InterPro" id="IPR022764">
    <property type="entry name" value="Peptidase_S54_rhomboid_dom"/>
</dbReference>
<keyword evidence="9" id="KW-0645">Protease</keyword>
<dbReference type="GO" id="GO:0016020">
    <property type="term" value="C:membrane"/>
    <property type="evidence" value="ECO:0007669"/>
    <property type="project" value="UniProtKB-SubCell"/>
</dbReference>
<organism evidence="9 10">
    <name type="scientific">Schizosaccharomyces cryophilus (strain OY26 / ATCC MYA-4695 / CBS 11777 / NBRC 106824 / NRRL Y48691)</name>
    <name type="common">Fission yeast</name>
    <dbReference type="NCBI Taxonomy" id="653667"/>
    <lineage>
        <taxon>Eukaryota</taxon>
        <taxon>Fungi</taxon>
        <taxon>Dikarya</taxon>
        <taxon>Ascomycota</taxon>
        <taxon>Taphrinomycotina</taxon>
        <taxon>Schizosaccharomycetes</taxon>
        <taxon>Schizosaccharomycetales</taxon>
        <taxon>Schizosaccharomycetaceae</taxon>
        <taxon>Schizosaccharomyces</taxon>
    </lineage>
</organism>
<dbReference type="eggNOG" id="KOG2980">
    <property type="taxonomic scope" value="Eukaryota"/>
</dbReference>
<dbReference type="PANTHER" id="PTHR43731">
    <property type="entry name" value="RHOMBOID PROTEASE"/>
    <property type="match status" value="1"/>
</dbReference>
<evidence type="ECO:0000256" key="6">
    <source>
        <dbReference type="ARBA" id="ARBA00023136"/>
    </source>
</evidence>
<dbReference type="GO" id="GO:0006465">
    <property type="term" value="P:signal peptide processing"/>
    <property type="evidence" value="ECO:0007669"/>
    <property type="project" value="TreeGrafter"/>
</dbReference>
<dbReference type="AlphaFoldDB" id="S9XJF0"/>
<dbReference type="InterPro" id="IPR050925">
    <property type="entry name" value="Rhomboid_protease_S54"/>
</dbReference>
<dbReference type="GO" id="GO:0004252">
    <property type="term" value="F:serine-type endopeptidase activity"/>
    <property type="evidence" value="ECO:0007669"/>
    <property type="project" value="InterPro"/>
</dbReference>
<sequence length="390" mass="44932">MNLLMKSFAVRECPKRKILSSYLTSPLKIFSYDQKIQNFSVNKCAYSHICKPPLTKYVTCSLKQKCYRLVGFATKPNSLTVGLPTSIKILSIRRCFSSSHKNRLQKPKTPFLLPPPSEHRSSPHVATVTAILICLINFFFFWHWDLARNEIRSLQDFQRFNWMLKHTQCSLQNLYEGRWWTLVTSLFSHQDLTHLLVNCIAIYSFMTVIVYRFGILRSLSTYFLSGVMGNFVVLERLLRKDDAVTLKGPLHVWDILFRKDNLFETQSCLKNMRSKLTLSSYATKKGVEMLPLSWRKGVLGASGSVYGIMALFACTYPFAQFVLFFVIPARASTILPLDFFVESLLITLNYDDKTQIAFDAHVTGILLGTLSSFLLIPKVWRARFMYKNSL</sequence>
<evidence type="ECO:0000256" key="3">
    <source>
        <dbReference type="ARBA" id="ARBA00022692"/>
    </source>
</evidence>
<keyword evidence="10" id="KW-1185">Reference proteome</keyword>
<dbReference type="OMA" id="IMALFAC"/>
<evidence type="ECO:0000256" key="4">
    <source>
        <dbReference type="ARBA" id="ARBA00022801"/>
    </source>
</evidence>
<feature type="transmembrane region" description="Helical" evidence="7">
    <location>
        <begin position="195"/>
        <end position="213"/>
    </location>
</feature>
<dbReference type="RefSeq" id="XP_013021071.1">
    <property type="nucleotide sequence ID" value="XM_013165617.1"/>
</dbReference>
<dbReference type="InterPro" id="IPR035952">
    <property type="entry name" value="Rhomboid-like_sf"/>
</dbReference>
<dbReference type="EMBL" id="KE546988">
    <property type="protein sequence ID" value="EPY53811.1"/>
    <property type="molecule type" value="Genomic_DNA"/>
</dbReference>
<evidence type="ECO:0000313" key="10">
    <source>
        <dbReference type="Proteomes" id="UP000015464"/>
    </source>
</evidence>
<evidence type="ECO:0000313" key="9">
    <source>
        <dbReference type="EMBL" id="EPY53811.1"/>
    </source>
</evidence>